<keyword evidence="5 7" id="KW-1133">Transmembrane helix</keyword>
<dbReference type="Pfam" id="PF00005">
    <property type="entry name" value="ABC_tran"/>
    <property type="match status" value="1"/>
</dbReference>
<dbReference type="GO" id="GO:0005524">
    <property type="term" value="F:ATP binding"/>
    <property type="evidence" value="ECO:0007669"/>
    <property type="project" value="UniProtKB-KW"/>
</dbReference>
<keyword evidence="4 10" id="KW-0067">ATP-binding</keyword>
<keyword evidence="11" id="KW-1185">Reference proteome</keyword>
<evidence type="ECO:0000256" key="6">
    <source>
        <dbReference type="ARBA" id="ARBA00023136"/>
    </source>
</evidence>
<dbReference type="SUPFAM" id="SSF90123">
    <property type="entry name" value="ABC transporter transmembrane region"/>
    <property type="match status" value="1"/>
</dbReference>
<dbReference type="PROSITE" id="PS50893">
    <property type="entry name" value="ABC_TRANSPORTER_2"/>
    <property type="match status" value="1"/>
</dbReference>
<evidence type="ECO:0000256" key="7">
    <source>
        <dbReference type="SAM" id="Phobius"/>
    </source>
</evidence>
<dbReference type="Pfam" id="PF00664">
    <property type="entry name" value="ABC_membrane"/>
    <property type="match status" value="1"/>
</dbReference>
<dbReference type="InterPro" id="IPR036640">
    <property type="entry name" value="ABC1_TM_sf"/>
</dbReference>
<comment type="subcellular location">
    <subcellularLocation>
        <location evidence="1">Cell membrane</location>
        <topology evidence="1">Multi-pass membrane protein</topology>
    </subcellularLocation>
</comment>
<dbReference type="Gene3D" id="1.20.1560.10">
    <property type="entry name" value="ABC transporter type 1, transmembrane domain"/>
    <property type="match status" value="1"/>
</dbReference>
<evidence type="ECO:0000313" key="11">
    <source>
        <dbReference type="Proteomes" id="UP001589818"/>
    </source>
</evidence>
<dbReference type="EMBL" id="JBHLVF010000047">
    <property type="protein sequence ID" value="MFC0396064.1"/>
    <property type="molecule type" value="Genomic_DNA"/>
</dbReference>
<dbReference type="InterPro" id="IPR011527">
    <property type="entry name" value="ABC1_TM_dom"/>
</dbReference>
<keyword evidence="6 7" id="KW-0472">Membrane</keyword>
<evidence type="ECO:0000256" key="5">
    <source>
        <dbReference type="ARBA" id="ARBA00022989"/>
    </source>
</evidence>
<sequence>MNIVLHYVKQLTSFSGRRLYVNLAGMVVSSLLDGIGILLLIPMLSISGIVDVNIGIPSINEALSFLREFPTSIGLLIVLGAYLFISIIQYIMQRKLNIQNVDIHQSFIHELRLRSYRELLSAKWEFYLNRRKSDIINTLTTEMTRVNTGVHLCMQTTTSIIFTVIQIGLALWISAPITLLVVISGVLLALFSRRFSKRSMALGRVTVELSQQYMAGITDLFNGIKEVKSNRLEHSRMTWVQKLSGKLRHEQQEFTRIRTASQLLYRISSAVLIAAFMYTSVIFFHSRPEQMIVIIVIFSRLWPRFINIQANFEQVSSFIPAFRSLYELQKHSKEDAEVQGTQSGLDEARYTEPLRMSQGIACSGVYFRYRSEEQGYALDNVTLQIPANQMTAIVGRSGAGKSTLIDLIMGLIQPEEGEVLIDGKPLTGETLEQFRRSISYVPQDPFLFHGSIRDNLLLVEPNATDEQIWEALAFSSAANFVKQLPLGLDTLIGDRGMKLSGGERQRLVLGRALLRKPSILVLDEATSALDNENETKIQEVLDQLRGKTTILVIAHRFSTIRNADQVIVLDQGRIVQNGDYKQLALEQKGLFRKLLGTRRDFDNNPPYEGELYDWRSN</sequence>
<dbReference type="PROSITE" id="PS50929">
    <property type="entry name" value="ABC_TM1F"/>
    <property type="match status" value="1"/>
</dbReference>
<keyword evidence="2 7" id="KW-0812">Transmembrane</keyword>
<feature type="transmembrane region" description="Helical" evidence="7">
    <location>
        <begin position="73"/>
        <end position="92"/>
    </location>
</feature>
<protein>
    <submittedName>
        <fullName evidence="10">ABC transporter ATP-binding protein</fullName>
    </submittedName>
</protein>
<evidence type="ECO:0000256" key="2">
    <source>
        <dbReference type="ARBA" id="ARBA00022692"/>
    </source>
</evidence>
<evidence type="ECO:0000259" key="9">
    <source>
        <dbReference type="PROSITE" id="PS50929"/>
    </source>
</evidence>
<evidence type="ECO:0000313" key="10">
    <source>
        <dbReference type="EMBL" id="MFC0396064.1"/>
    </source>
</evidence>
<dbReference type="InterPro" id="IPR003439">
    <property type="entry name" value="ABC_transporter-like_ATP-bd"/>
</dbReference>
<gene>
    <name evidence="10" type="ORF">ACFFJ8_32410</name>
</gene>
<feature type="transmembrane region" description="Helical" evidence="7">
    <location>
        <begin position="263"/>
        <end position="284"/>
    </location>
</feature>
<organism evidence="10 11">
    <name type="scientific">Paenibacillus mendelii</name>
    <dbReference type="NCBI Taxonomy" id="206163"/>
    <lineage>
        <taxon>Bacteria</taxon>
        <taxon>Bacillati</taxon>
        <taxon>Bacillota</taxon>
        <taxon>Bacilli</taxon>
        <taxon>Bacillales</taxon>
        <taxon>Paenibacillaceae</taxon>
        <taxon>Paenibacillus</taxon>
    </lineage>
</organism>
<feature type="domain" description="ABC transmembrane type-1" evidence="9">
    <location>
        <begin position="34"/>
        <end position="317"/>
    </location>
</feature>
<dbReference type="InterPro" id="IPR039421">
    <property type="entry name" value="Type_1_exporter"/>
</dbReference>
<dbReference type="InterPro" id="IPR027417">
    <property type="entry name" value="P-loop_NTPase"/>
</dbReference>
<dbReference type="InterPro" id="IPR017871">
    <property type="entry name" value="ABC_transporter-like_CS"/>
</dbReference>
<evidence type="ECO:0000259" key="8">
    <source>
        <dbReference type="PROSITE" id="PS50893"/>
    </source>
</evidence>
<dbReference type="RefSeq" id="WP_204817248.1">
    <property type="nucleotide sequence ID" value="NZ_JANHOF010000002.1"/>
</dbReference>
<feature type="transmembrane region" description="Helical" evidence="7">
    <location>
        <begin position="160"/>
        <end position="191"/>
    </location>
</feature>
<dbReference type="SMART" id="SM00382">
    <property type="entry name" value="AAA"/>
    <property type="match status" value="1"/>
</dbReference>
<accession>A0ABV6JJH4</accession>
<dbReference type="SUPFAM" id="SSF52540">
    <property type="entry name" value="P-loop containing nucleoside triphosphate hydrolases"/>
    <property type="match status" value="1"/>
</dbReference>
<dbReference type="PANTHER" id="PTHR24221:SF654">
    <property type="entry name" value="ATP-BINDING CASSETTE SUB-FAMILY B MEMBER 6"/>
    <property type="match status" value="1"/>
</dbReference>
<dbReference type="Proteomes" id="UP001589818">
    <property type="component" value="Unassembled WGS sequence"/>
</dbReference>
<dbReference type="Gene3D" id="3.40.50.300">
    <property type="entry name" value="P-loop containing nucleotide triphosphate hydrolases"/>
    <property type="match status" value="1"/>
</dbReference>
<feature type="transmembrane region" description="Helical" evidence="7">
    <location>
        <begin position="20"/>
        <end position="41"/>
    </location>
</feature>
<reference evidence="10 11" key="1">
    <citation type="submission" date="2024-09" db="EMBL/GenBank/DDBJ databases">
        <authorList>
            <person name="Sun Q."/>
            <person name="Mori K."/>
        </authorList>
    </citation>
    <scope>NUCLEOTIDE SEQUENCE [LARGE SCALE GENOMIC DNA]</scope>
    <source>
        <strain evidence="10 11">CCM 4839</strain>
    </source>
</reference>
<dbReference type="PROSITE" id="PS00211">
    <property type="entry name" value="ABC_TRANSPORTER_1"/>
    <property type="match status" value="1"/>
</dbReference>
<comment type="caution">
    <text evidence="10">The sequence shown here is derived from an EMBL/GenBank/DDBJ whole genome shotgun (WGS) entry which is preliminary data.</text>
</comment>
<evidence type="ECO:0000256" key="3">
    <source>
        <dbReference type="ARBA" id="ARBA00022741"/>
    </source>
</evidence>
<evidence type="ECO:0000256" key="1">
    <source>
        <dbReference type="ARBA" id="ARBA00004651"/>
    </source>
</evidence>
<dbReference type="PANTHER" id="PTHR24221">
    <property type="entry name" value="ATP-BINDING CASSETTE SUB-FAMILY B"/>
    <property type="match status" value="1"/>
</dbReference>
<proteinExistence type="predicted"/>
<keyword evidence="3" id="KW-0547">Nucleotide-binding</keyword>
<dbReference type="InterPro" id="IPR003593">
    <property type="entry name" value="AAA+_ATPase"/>
</dbReference>
<name>A0ABV6JJH4_9BACL</name>
<feature type="domain" description="ABC transporter" evidence="8">
    <location>
        <begin position="360"/>
        <end position="596"/>
    </location>
</feature>
<evidence type="ECO:0000256" key="4">
    <source>
        <dbReference type="ARBA" id="ARBA00022840"/>
    </source>
</evidence>